<name>A0A9W4K3B9_9EURO</name>
<feature type="compositionally biased region" description="Acidic residues" evidence="1">
    <location>
        <begin position="15"/>
        <end position="25"/>
    </location>
</feature>
<organism evidence="2 3">
    <name type="scientific">Penicillium egyptiacum</name>
    <dbReference type="NCBI Taxonomy" id="1303716"/>
    <lineage>
        <taxon>Eukaryota</taxon>
        <taxon>Fungi</taxon>
        <taxon>Dikarya</taxon>
        <taxon>Ascomycota</taxon>
        <taxon>Pezizomycotina</taxon>
        <taxon>Eurotiomycetes</taxon>
        <taxon>Eurotiomycetidae</taxon>
        <taxon>Eurotiales</taxon>
        <taxon>Aspergillaceae</taxon>
        <taxon>Penicillium</taxon>
    </lineage>
</organism>
<keyword evidence="3" id="KW-1185">Reference proteome</keyword>
<evidence type="ECO:0000313" key="3">
    <source>
        <dbReference type="Proteomes" id="UP001154252"/>
    </source>
</evidence>
<sequence>MDPAPPSMSNIEQEPVYESDSEEEDGQKVVERRWPRSNLKLEKHGFRPVWTSWDGYPGEVPDDIGEYLDDGKCKPAQLIGPLRSIAWLAGLDELVEAIDHPAFVIQDQIELVPYWGAGIEYPVYRHIDEGQIPPRISDLLDYYQPKSTPIAKASTPPAVKTTATSNRLIDLYATSRFTPSSTVKCFKVSWDRNPVRLCNKIQQLASPGLDSSRLWFCGLTLEALESTLAFFIPERNKQNHDNEFGPGFYTTNSLEYSCVYAGTAGAIMVFRDPDLHTTQVWHPSLEEWSSWVARWLKLPIAAANATVPPQYLTADFIKGAIRGKSASPSVLPTQSDDEQLVAVSYHGCEVLSKCLIMIIFVERK</sequence>
<comment type="caution">
    <text evidence="2">The sequence shown here is derived from an EMBL/GenBank/DDBJ whole genome shotgun (WGS) entry which is preliminary data.</text>
</comment>
<dbReference type="OrthoDB" id="2440450at2759"/>
<accession>A0A9W4K3B9</accession>
<dbReference type="Proteomes" id="UP001154252">
    <property type="component" value="Unassembled WGS sequence"/>
</dbReference>
<evidence type="ECO:0000313" key="2">
    <source>
        <dbReference type="EMBL" id="CAG8885828.1"/>
    </source>
</evidence>
<evidence type="ECO:0000256" key="1">
    <source>
        <dbReference type="SAM" id="MobiDB-lite"/>
    </source>
</evidence>
<protein>
    <submittedName>
        <fullName evidence="2">Uncharacterized protein</fullName>
    </submittedName>
</protein>
<reference evidence="2" key="1">
    <citation type="submission" date="2021-07" db="EMBL/GenBank/DDBJ databases">
        <authorList>
            <person name="Branca A.L. A."/>
        </authorList>
    </citation>
    <scope>NUCLEOTIDE SEQUENCE</scope>
</reference>
<feature type="region of interest" description="Disordered" evidence="1">
    <location>
        <begin position="1"/>
        <end position="31"/>
    </location>
</feature>
<dbReference type="EMBL" id="CAJVRC010000835">
    <property type="protein sequence ID" value="CAG8885828.1"/>
    <property type="molecule type" value="Genomic_DNA"/>
</dbReference>
<dbReference type="AlphaFoldDB" id="A0A9W4K3B9"/>
<gene>
    <name evidence="2" type="ORF">PEGY_LOCUS624</name>
</gene>
<proteinExistence type="predicted"/>